<reference evidence="1" key="1">
    <citation type="journal article" date="2017" name="Science">
        <title>Giant viruses with an expanded complement of translation system components.</title>
        <authorList>
            <person name="Schulz F."/>
            <person name="Yutin N."/>
            <person name="Ivanova N.N."/>
            <person name="Ortega D.R."/>
            <person name="Lee T.K."/>
            <person name="Vierheilig J."/>
            <person name="Daims H."/>
            <person name="Horn M."/>
            <person name="Wagner M."/>
            <person name="Jensen G.J."/>
            <person name="Kyrpides N.C."/>
            <person name="Koonin E.V."/>
            <person name="Woyke T."/>
        </authorList>
    </citation>
    <scope>NUCLEOTIDE SEQUENCE</scope>
    <source>
        <strain evidence="1">CTV1</strain>
    </source>
</reference>
<dbReference type="EMBL" id="KY684083">
    <property type="protein sequence ID" value="ARF08880.1"/>
    <property type="molecule type" value="Genomic_DNA"/>
</dbReference>
<protein>
    <submittedName>
        <fullName evidence="1">Uncharacterized protein</fullName>
    </submittedName>
</protein>
<gene>
    <name evidence="1" type="ORF">Catovirus_1_930</name>
</gene>
<accession>A0A1V0SAX7</accession>
<proteinExistence type="predicted"/>
<organism evidence="1">
    <name type="scientific">Catovirus CTV1</name>
    <dbReference type="NCBI Taxonomy" id="1977631"/>
    <lineage>
        <taxon>Viruses</taxon>
        <taxon>Varidnaviria</taxon>
        <taxon>Bamfordvirae</taxon>
        <taxon>Nucleocytoviricota</taxon>
        <taxon>Megaviricetes</taxon>
        <taxon>Imitervirales</taxon>
        <taxon>Mimiviridae</taxon>
        <taxon>Klosneuvirinae</taxon>
        <taxon>Catovirus</taxon>
    </lineage>
</organism>
<name>A0A1V0SAX7_9VIRU</name>
<evidence type="ECO:0000313" key="1">
    <source>
        <dbReference type="EMBL" id="ARF08880.1"/>
    </source>
</evidence>
<sequence length="247" mass="29069">MSNKIRPLFSDNTGTNLVDDQKYELVNGMEPLPSTWFYNDYDPIQKGGGYLYPGLTWKINFELMTNILSNFKVSNKNLLNKLYNCSCDYFVKFEELNNKYKWISTHALCYYLYAKKNNLPCEIVENFDKIFTVKMGIYPLDNTVIESTIPVNTTEYRIVEINRMGDDITLGPPDQNFFMFDKIKDSDTYVTIVDSILVEKEELLNNPIIMLHNIDKSLEGNNIKYIIKYFIKYLKYKQKYLSLKKDL</sequence>